<dbReference type="Gene3D" id="3.30.540.10">
    <property type="entry name" value="Fructose-1,6-Bisphosphatase, subunit A, domain 1"/>
    <property type="match status" value="1"/>
</dbReference>
<evidence type="ECO:0000256" key="2">
    <source>
        <dbReference type="ARBA" id="ARBA00022801"/>
    </source>
</evidence>
<dbReference type="InterPro" id="IPR020583">
    <property type="entry name" value="Inositol_monoP_metal-BS"/>
</dbReference>
<evidence type="ECO:0000256" key="1">
    <source>
        <dbReference type="ARBA" id="ARBA00022723"/>
    </source>
</evidence>
<dbReference type="GO" id="GO:0046872">
    <property type="term" value="F:metal ion binding"/>
    <property type="evidence" value="ECO:0007669"/>
    <property type="project" value="UniProtKB-KW"/>
</dbReference>
<evidence type="ECO:0000313" key="5">
    <source>
        <dbReference type="EMBL" id="MCM6773832.1"/>
    </source>
</evidence>
<evidence type="ECO:0000256" key="4">
    <source>
        <dbReference type="PIRSR" id="PIRSR600760-2"/>
    </source>
</evidence>
<feature type="binding site" evidence="4">
    <location>
        <position position="87"/>
    </location>
    <ligand>
        <name>Mg(2+)</name>
        <dbReference type="ChEBI" id="CHEBI:18420"/>
        <label>1</label>
        <note>catalytic</note>
    </ligand>
</feature>
<evidence type="ECO:0000256" key="3">
    <source>
        <dbReference type="ARBA" id="ARBA00022842"/>
    </source>
</evidence>
<sequence length="282" mass="30776">MDSVASLWDELDEQLLPLLRGYRRNLSGLRVDTKSDRTLLSEADVAAQTVIVEAVRRRFPDAGFVAEEDHSGLVTSGDPLWIIDPIDGTSEFVRADGREFCSVVCRVDAGIPTATYILAPELGIGRSALSIRWADEVTVNGRAAVPLPRVPVPRRASVTRSKGSTPRRFEFALTAAGAEVKLRTTSQTLDMVRTCIDLSDCTDIVGSFDLFYRPNQKVWDGAAGIGLSLATGRSAVDGFGTDAVPFDEALWKQREPLFSETIIGSPECVRWFVDVLARSRSG</sequence>
<dbReference type="InterPro" id="IPR000760">
    <property type="entry name" value="Inositol_monophosphatase-like"/>
</dbReference>
<dbReference type="PANTHER" id="PTHR20854">
    <property type="entry name" value="INOSITOL MONOPHOSPHATASE"/>
    <property type="match status" value="1"/>
</dbReference>
<dbReference type="PANTHER" id="PTHR20854:SF4">
    <property type="entry name" value="INOSITOL-1-MONOPHOSPHATASE-RELATED"/>
    <property type="match status" value="1"/>
</dbReference>
<dbReference type="GO" id="GO:0008934">
    <property type="term" value="F:inositol monophosphate 1-phosphatase activity"/>
    <property type="evidence" value="ECO:0007669"/>
    <property type="project" value="TreeGrafter"/>
</dbReference>
<keyword evidence="2" id="KW-0378">Hydrolase</keyword>
<dbReference type="GO" id="GO:0006020">
    <property type="term" value="P:inositol metabolic process"/>
    <property type="evidence" value="ECO:0007669"/>
    <property type="project" value="TreeGrafter"/>
</dbReference>
<gene>
    <name evidence="5" type="ORF">NDR86_10160</name>
</gene>
<dbReference type="Proteomes" id="UP001139157">
    <property type="component" value="Unassembled WGS sequence"/>
</dbReference>
<dbReference type="RefSeq" id="WP_251910919.1">
    <property type="nucleotide sequence ID" value="NZ_JAMRXG010000004.1"/>
</dbReference>
<comment type="caution">
    <text evidence="5">The sequence shown here is derived from an EMBL/GenBank/DDBJ whole genome shotgun (WGS) entry which is preliminary data.</text>
</comment>
<dbReference type="PROSITE" id="PS00629">
    <property type="entry name" value="IMP_1"/>
    <property type="match status" value="1"/>
</dbReference>
<dbReference type="AlphaFoldDB" id="A0A9X2E3X1"/>
<keyword evidence="3 4" id="KW-0460">Magnesium</keyword>
<keyword evidence="6" id="KW-1185">Reference proteome</keyword>
<keyword evidence="1 4" id="KW-0479">Metal-binding</keyword>
<name>A0A9X2E3X1_9NOCA</name>
<feature type="binding site" evidence="4">
    <location>
        <position position="220"/>
    </location>
    <ligand>
        <name>Mg(2+)</name>
        <dbReference type="ChEBI" id="CHEBI:18420"/>
        <label>2</label>
    </ligand>
</feature>
<dbReference type="SUPFAM" id="SSF56655">
    <property type="entry name" value="Carbohydrate phosphatase"/>
    <property type="match status" value="1"/>
</dbReference>
<feature type="binding site" evidence="4">
    <location>
        <position position="86"/>
    </location>
    <ligand>
        <name>Mg(2+)</name>
        <dbReference type="ChEBI" id="CHEBI:18420"/>
        <label>1</label>
        <note>catalytic</note>
    </ligand>
</feature>
<dbReference type="GO" id="GO:0007165">
    <property type="term" value="P:signal transduction"/>
    <property type="evidence" value="ECO:0007669"/>
    <property type="project" value="TreeGrafter"/>
</dbReference>
<dbReference type="PRINTS" id="PR00377">
    <property type="entry name" value="IMPHPHTASES"/>
</dbReference>
<protein>
    <submittedName>
        <fullName evidence="5">Inositol monophosphatase family protein</fullName>
    </submittedName>
</protein>
<feature type="binding site" evidence="4">
    <location>
        <position position="84"/>
    </location>
    <ligand>
        <name>Mg(2+)</name>
        <dbReference type="ChEBI" id="CHEBI:18420"/>
        <label>1</label>
        <note>catalytic</note>
    </ligand>
</feature>
<comment type="cofactor">
    <cofactor evidence="4">
        <name>Mg(2+)</name>
        <dbReference type="ChEBI" id="CHEBI:18420"/>
    </cofactor>
</comment>
<dbReference type="Pfam" id="PF00459">
    <property type="entry name" value="Inositol_P"/>
    <property type="match status" value="1"/>
</dbReference>
<organism evidence="5 6">
    <name type="scientific">Nocardia pulmonis</name>
    <dbReference type="NCBI Taxonomy" id="2951408"/>
    <lineage>
        <taxon>Bacteria</taxon>
        <taxon>Bacillati</taxon>
        <taxon>Actinomycetota</taxon>
        <taxon>Actinomycetes</taxon>
        <taxon>Mycobacteriales</taxon>
        <taxon>Nocardiaceae</taxon>
        <taxon>Nocardia</taxon>
    </lineage>
</organism>
<reference evidence="5" key="1">
    <citation type="submission" date="2022-06" db="EMBL/GenBank/DDBJ databases">
        <title>Novel species in genus nocardia.</title>
        <authorList>
            <person name="Li F."/>
        </authorList>
    </citation>
    <scope>NUCLEOTIDE SEQUENCE</scope>
    <source>
        <strain evidence="5">CDC141</strain>
    </source>
</reference>
<proteinExistence type="predicted"/>
<evidence type="ECO:0000313" key="6">
    <source>
        <dbReference type="Proteomes" id="UP001139157"/>
    </source>
</evidence>
<accession>A0A9X2E3X1</accession>
<feature type="binding site" evidence="4">
    <location>
        <position position="67"/>
    </location>
    <ligand>
        <name>Mg(2+)</name>
        <dbReference type="ChEBI" id="CHEBI:18420"/>
        <label>1</label>
        <note>catalytic</note>
    </ligand>
</feature>
<dbReference type="EMBL" id="JAMRXG010000004">
    <property type="protein sequence ID" value="MCM6773832.1"/>
    <property type="molecule type" value="Genomic_DNA"/>
</dbReference>